<dbReference type="EMBL" id="KK101760">
    <property type="protein sequence ID" value="KIY99726.1"/>
    <property type="molecule type" value="Genomic_DNA"/>
</dbReference>
<dbReference type="Pfam" id="PF13561">
    <property type="entry name" value="adh_short_C2"/>
    <property type="match status" value="1"/>
</dbReference>
<dbReference type="GO" id="GO:0008667">
    <property type="term" value="F:2,3-dihydro-2,3-dihydroxybenzoate dehydrogenase activity"/>
    <property type="evidence" value="ECO:0007669"/>
    <property type="project" value="InterPro"/>
</dbReference>
<evidence type="ECO:0000256" key="1">
    <source>
        <dbReference type="ARBA" id="ARBA00023002"/>
    </source>
</evidence>
<dbReference type="InterPro" id="IPR003560">
    <property type="entry name" value="DHB_DH"/>
</dbReference>
<gene>
    <name evidence="2" type="ORF">MNEG_8238</name>
</gene>
<dbReference type="PANTHER" id="PTHR42898">
    <property type="entry name" value="TROPINONE REDUCTASE"/>
    <property type="match status" value="1"/>
</dbReference>
<protein>
    <recommendedName>
        <fullName evidence="4">SDR family oxidoreductase</fullName>
    </recommendedName>
</protein>
<dbReference type="PANTHER" id="PTHR42898:SF6">
    <property type="entry name" value="NADP-DEPENDENT MANNITOL DEHYDROGENASE"/>
    <property type="match status" value="1"/>
</dbReference>
<dbReference type="AlphaFoldDB" id="A0A0D2MG88"/>
<dbReference type="STRING" id="145388.A0A0D2MG88"/>
<dbReference type="InterPro" id="IPR036291">
    <property type="entry name" value="NAD(P)-bd_dom_sf"/>
</dbReference>
<dbReference type="GO" id="GO:0019290">
    <property type="term" value="P:siderophore biosynthetic process"/>
    <property type="evidence" value="ECO:0007669"/>
    <property type="project" value="InterPro"/>
</dbReference>
<dbReference type="Gene3D" id="3.40.50.720">
    <property type="entry name" value="NAD(P)-binding Rossmann-like Domain"/>
    <property type="match status" value="1"/>
</dbReference>
<sequence length="58" mass="6010">NLTNPALKEGLLSRTPMGRLAEPEDIAGVVGFIVSPAAAYVTGQTIAVDGGYSVMGFW</sequence>
<organism evidence="2 3">
    <name type="scientific">Monoraphidium neglectum</name>
    <dbReference type="NCBI Taxonomy" id="145388"/>
    <lineage>
        <taxon>Eukaryota</taxon>
        <taxon>Viridiplantae</taxon>
        <taxon>Chlorophyta</taxon>
        <taxon>core chlorophytes</taxon>
        <taxon>Chlorophyceae</taxon>
        <taxon>CS clade</taxon>
        <taxon>Sphaeropleales</taxon>
        <taxon>Selenastraceae</taxon>
        <taxon>Monoraphidium</taxon>
    </lineage>
</organism>
<dbReference type="Proteomes" id="UP000054498">
    <property type="component" value="Unassembled WGS sequence"/>
</dbReference>
<keyword evidence="3" id="KW-1185">Reference proteome</keyword>
<dbReference type="RefSeq" id="XP_013898746.1">
    <property type="nucleotide sequence ID" value="XM_014043292.1"/>
</dbReference>
<feature type="non-terminal residue" evidence="2">
    <location>
        <position position="1"/>
    </location>
</feature>
<reference evidence="2 3" key="1">
    <citation type="journal article" date="2013" name="BMC Genomics">
        <title>Reconstruction of the lipid metabolism for the microalga Monoraphidium neglectum from its genome sequence reveals characteristics suitable for biofuel production.</title>
        <authorList>
            <person name="Bogen C."/>
            <person name="Al-Dilaimi A."/>
            <person name="Albersmeier A."/>
            <person name="Wichmann J."/>
            <person name="Grundmann M."/>
            <person name="Rupp O."/>
            <person name="Lauersen K.J."/>
            <person name="Blifernez-Klassen O."/>
            <person name="Kalinowski J."/>
            <person name="Goesmann A."/>
            <person name="Mussgnug J.H."/>
            <person name="Kruse O."/>
        </authorList>
    </citation>
    <scope>NUCLEOTIDE SEQUENCE [LARGE SCALE GENOMIC DNA]</scope>
    <source>
        <strain evidence="2 3">SAG 48.87</strain>
    </source>
</reference>
<keyword evidence="1" id="KW-0560">Oxidoreductase</keyword>
<dbReference type="InterPro" id="IPR002347">
    <property type="entry name" value="SDR_fam"/>
</dbReference>
<evidence type="ECO:0008006" key="4">
    <source>
        <dbReference type="Google" id="ProtNLM"/>
    </source>
</evidence>
<dbReference type="KEGG" id="mng:MNEG_8238"/>
<dbReference type="SUPFAM" id="SSF51735">
    <property type="entry name" value="NAD(P)-binding Rossmann-fold domains"/>
    <property type="match status" value="1"/>
</dbReference>
<name>A0A0D2MG88_9CHLO</name>
<dbReference type="InterPro" id="IPR045000">
    <property type="entry name" value="TR"/>
</dbReference>
<accession>A0A0D2MG88</accession>
<dbReference type="PRINTS" id="PR01397">
    <property type="entry name" value="DHBDHDRGNASE"/>
</dbReference>
<evidence type="ECO:0000313" key="3">
    <source>
        <dbReference type="Proteomes" id="UP000054498"/>
    </source>
</evidence>
<evidence type="ECO:0000313" key="2">
    <source>
        <dbReference type="EMBL" id="KIY99726.1"/>
    </source>
</evidence>
<dbReference type="GeneID" id="25741114"/>
<proteinExistence type="predicted"/>
<dbReference type="OrthoDB" id="294295at2759"/>